<accession>A0A327ZH94</accession>
<reference evidence="1 2" key="1">
    <citation type="submission" date="2018-06" db="EMBL/GenBank/DDBJ databases">
        <title>Genomic Encyclopedia of Type Strains, Phase III (KMG-III): the genomes of soil and plant-associated and newly described type strains.</title>
        <authorList>
            <person name="Whitman W."/>
        </authorList>
    </citation>
    <scope>NUCLEOTIDE SEQUENCE [LARGE SCALE GENOMIC DNA]</scope>
    <source>
        <strain evidence="1 2">CGMCC 4.7090</strain>
    </source>
</reference>
<evidence type="ECO:0000313" key="2">
    <source>
        <dbReference type="Proteomes" id="UP000249341"/>
    </source>
</evidence>
<dbReference type="RefSeq" id="WP_181557739.1">
    <property type="nucleotide sequence ID" value="NZ_JACHWI010000004.1"/>
</dbReference>
<sequence length="46" mass="4771">MSAKKLSRLAGLVLVLAAAFGGLSVGHTSSGDSSAVRYTTLDFDWN</sequence>
<protein>
    <submittedName>
        <fullName evidence="1">Uncharacterized protein</fullName>
    </submittedName>
</protein>
<dbReference type="AlphaFoldDB" id="A0A327ZH94"/>
<comment type="caution">
    <text evidence="1">The sequence shown here is derived from an EMBL/GenBank/DDBJ whole genome shotgun (WGS) entry which is preliminary data.</text>
</comment>
<keyword evidence="2" id="KW-1185">Reference proteome</keyword>
<evidence type="ECO:0000313" key="1">
    <source>
        <dbReference type="EMBL" id="RAK40512.1"/>
    </source>
</evidence>
<proteinExistence type="predicted"/>
<gene>
    <name evidence="1" type="ORF">B0I29_103549</name>
</gene>
<dbReference type="EMBL" id="QLMJ01000003">
    <property type="protein sequence ID" value="RAK40512.1"/>
    <property type="molecule type" value="Genomic_DNA"/>
</dbReference>
<name>A0A327ZH94_9ACTN</name>
<organism evidence="1 2">
    <name type="scientific">Actinoplanes lutulentus</name>
    <dbReference type="NCBI Taxonomy" id="1287878"/>
    <lineage>
        <taxon>Bacteria</taxon>
        <taxon>Bacillati</taxon>
        <taxon>Actinomycetota</taxon>
        <taxon>Actinomycetes</taxon>
        <taxon>Micromonosporales</taxon>
        <taxon>Micromonosporaceae</taxon>
        <taxon>Actinoplanes</taxon>
    </lineage>
</organism>
<dbReference type="Proteomes" id="UP000249341">
    <property type="component" value="Unassembled WGS sequence"/>
</dbReference>